<sequence>MASLRSMQDQLGIVSQLLAEMAAESEASNDVALSDSDECHPFTEEIDLPSVHDETIFCDGNFLLSTTPIKVQSITELNPVMVFKDTLQLRETLSLTKTTTSHCHKMEPNQLLTGPPSNELQWMYSTPKCLSCVRLNDQMLLPPPKPPDHGFPKKHVEFQVMWDATMAPPSPEPSDVSRRAVVSNTFGPTETECLVLLQIAARIEFSHLLVNLWNLNIPWHIFVMFSEVTIIIIWIYPFPFACVALISFSKCFPQILEAHALFFQRATNVNYSVFQEKGVIVLDLYSNISDMRNAQHVFDEMSLSGTCYFSIINWSLDFKQWDPGTIKVPKSGFPILTLRVILLEDTPIVERNGEWFHESYDELSHTNSKKHDYLITPWSCGGGLLLDFFATHKPHSKFPPTRLVHYKTYKPLSNLCFLKVKVYFTVASNHIFVHFFARWILITPTLRVAIHYCFEWDDFPLWLWKG</sequence>
<accession>A0A2Z6NHC9</accession>
<evidence type="ECO:0000313" key="1">
    <source>
        <dbReference type="EMBL" id="GAU43201.1"/>
    </source>
</evidence>
<dbReference type="EMBL" id="DF973961">
    <property type="protein sequence ID" value="GAU43201.1"/>
    <property type="molecule type" value="Genomic_DNA"/>
</dbReference>
<name>A0A2Z6NHC9_TRISU</name>
<dbReference type="Proteomes" id="UP000242715">
    <property type="component" value="Unassembled WGS sequence"/>
</dbReference>
<evidence type="ECO:0000313" key="2">
    <source>
        <dbReference type="Proteomes" id="UP000242715"/>
    </source>
</evidence>
<protein>
    <submittedName>
        <fullName evidence="1">Uncharacterized protein</fullName>
    </submittedName>
</protein>
<keyword evidence="2" id="KW-1185">Reference proteome</keyword>
<proteinExistence type="predicted"/>
<dbReference type="AlphaFoldDB" id="A0A2Z6NHC9"/>
<organism evidence="1 2">
    <name type="scientific">Trifolium subterraneum</name>
    <name type="common">Subterranean clover</name>
    <dbReference type="NCBI Taxonomy" id="3900"/>
    <lineage>
        <taxon>Eukaryota</taxon>
        <taxon>Viridiplantae</taxon>
        <taxon>Streptophyta</taxon>
        <taxon>Embryophyta</taxon>
        <taxon>Tracheophyta</taxon>
        <taxon>Spermatophyta</taxon>
        <taxon>Magnoliopsida</taxon>
        <taxon>eudicotyledons</taxon>
        <taxon>Gunneridae</taxon>
        <taxon>Pentapetalae</taxon>
        <taxon>rosids</taxon>
        <taxon>fabids</taxon>
        <taxon>Fabales</taxon>
        <taxon>Fabaceae</taxon>
        <taxon>Papilionoideae</taxon>
        <taxon>50 kb inversion clade</taxon>
        <taxon>NPAAA clade</taxon>
        <taxon>Hologalegina</taxon>
        <taxon>IRL clade</taxon>
        <taxon>Trifolieae</taxon>
        <taxon>Trifolium</taxon>
    </lineage>
</organism>
<reference evidence="2" key="1">
    <citation type="journal article" date="2017" name="Front. Plant Sci.">
        <title>Climate Clever Clovers: New Paradigm to Reduce the Environmental Footprint of Ruminants by Breeding Low Methanogenic Forages Utilizing Haplotype Variation.</title>
        <authorList>
            <person name="Kaur P."/>
            <person name="Appels R."/>
            <person name="Bayer P.E."/>
            <person name="Keeble-Gagnere G."/>
            <person name="Wang J."/>
            <person name="Hirakawa H."/>
            <person name="Shirasawa K."/>
            <person name="Vercoe P."/>
            <person name="Stefanova K."/>
            <person name="Durmic Z."/>
            <person name="Nichols P."/>
            <person name="Revell C."/>
            <person name="Isobe S.N."/>
            <person name="Edwards D."/>
            <person name="Erskine W."/>
        </authorList>
    </citation>
    <scope>NUCLEOTIDE SEQUENCE [LARGE SCALE GENOMIC DNA]</scope>
    <source>
        <strain evidence="2">cv. Daliak</strain>
    </source>
</reference>
<gene>
    <name evidence="1" type="ORF">TSUD_300880</name>
</gene>